<dbReference type="InterPro" id="IPR036680">
    <property type="entry name" value="SPOR-like_sf"/>
</dbReference>
<protein>
    <recommendedName>
        <fullName evidence="5">SPOR domain-containing protein</fullName>
    </recommendedName>
</protein>
<evidence type="ECO:0000313" key="3">
    <source>
        <dbReference type="EMBL" id="OFI33234.1"/>
    </source>
</evidence>
<keyword evidence="2" id="KW-0472">Membrane</keyword>
<accession>A0A1E8FBD2</accession>
<comment type="caution">
    <text evidence="3">The sequence shown here is derived from an EMBL/GenBank/DDBJ whole genome shotgun (WGS) entry which is preliminary data.</text>
</comment>
<dbReference type="Proteomes" id="UP000176037">
    <property type="component" value="Unassembled WGS sequence"/>
</dbReference>
<gene>
    <name evidence="3" type="ORF">BFC17_02940</name>
</gene>
<dbReference type="RefSeq" id="WP_070177610.1">
    <property type="nucleotide sequence ID" value="NZ_BMJR01000002.1"/>
</dbReference>
<organism evidence="3 4">
    <name type="scientific">Alteromonas lipolytica</name>
    <dbReference type="NCBI Taxonomy" id="1856405"/>
    <lineage>
        <taxon>Bacteria</taxon>
        <taxon>Pseudomonadati</taxon>
        <taxon>Pseudomonadota</taxon>
        <taxon>Gammaproteobacteria</taxon>
        <taxon>Alteromonadales</taxon>
        <taxon>Alteromonadaceae</taxon>
        <taxon>Alteromonas/Salinimonas group</taxon>
        <taxon>Alteromonas</taxon>
    </lineage>
</organism>
<evidence type="ECO:0000256" key="2">
    <source>
        <dbReference type="SAM" id="Phobius"/>
    </source>
</evidence>
<dbReference type="Gene3D" id="3.30.70.1070">
    <property type="entry name" value="Sporulation related repeat"/>
    <property type="match status" value="1"/>
</dbReference>
<evidence type="ECO:0000256" key="1">
    <source>
        <dbReference type="SAM" id="MobiDB-lite"/>
    </source>
</evidence>
<dbReference type="OrthoDB" id="6189127at2"/>
<proteinExistence type="predicted"/>
<sequence length="477" mass="52660">MASELHSRLEYLVNYSSQLIFVSGDTIAEQQRTLESFVFQQSDNTELAFITAEPSMTVTEYRGTLCKQLLGQVVGSYIRPLNELLAGLNHHAGPVLITITQAQHIPNSFLQELWELVLQSRFANNKQHLNVLLFGESEWAEQAKEWLPAKNTSTPLLISSQSFTSDDYSSDVDRLLAERRAAFERYRKERGEAGATPFTPNRLRSPWLWLGITLVFVSCFVAIMGWQYGTTITTLFNPIESQQPATEQSALVEAPAIVKPTRTLSVVKQDVDTTANEPPPAIETDADSKAPSTQPRVISSFNDALKALPEKATTVTTIEKPTGIEPQAVTAKPSVTPTEEPVTRPATEADTATTVATTVDTQAPESATSPREPAATLPLANAMLLEDDNSAYWVQIAGMKDHQLAADFLRDNDLTNRIIVYQTYRYGGDWYVLLWAESAPSLTQAQQQLAALPTFPGSDKAFIKSARQIKAEIANQQ</sequence>
<feature type="region of interest" description="Disordered" evidence="1">
    <location>
        <begin position="330"/>
        <end position="351"/>
    </location>
</feature>
<dbReference type="STRING" id="1856405.BFC17_02940"/>
<keyword evidence="2" id="KW-1133">Transmembrane helix</keyword>
<dbReference type="AlphaFoldDB" id="A0A1E8FBD2"/>
<dbReference type="EMBL" id="MJIC01000015">
    <property type="protein sequence ID" value="OFI33234.1"/>
    <property type="molecule type" value="Genomic_DNA"/>
</dbReference>
<evidence type="ECO:0000313" key="4">
    <source>
        <dbReference type="Proteomes" id="UP000176037"/>
    </source>
</evidence>
<keyword evidence="4" id="KW-1185">Reference proteome</keyword>
<dbReference type="GO" id="GO:0042834">
    <property type="term" value="F:peptidoglycan binding"/>
    <property type="evidence" value="ECO:0007669"/>
    <property type="project" value="InterPro"/>
</dbReference>
<feature type="transmembrane region" description="Helical" evidence="2">
    <location>
        <begin position="207"/>
        <end position="228"/>
    </location>
</feature>
<reference evidence="3 4" key="1">
    <citation type="submission" date="2016-09" db="EMBL/GenBank/DDBJ databases">
        <title>Alteromonas lipolytica, a new species isolated from sea water.</title>
        <authorList>
            <person name="Wu Y.-H."/>
            <person name="Cheng H."/>
            <person name="Xu X.-W."/>
        </authorList>
    </citation>
    <scope>NUCLEOTIDE SEQUENCE [LARGE SCALE GENOMIC DNA]</scope>
    <source>
        <strain evidence="3 4">JW12</strain>
    </source>
</reference>
<name>A0A1E8FBD2_9ALTE</name>
<evidence type="ECO:0008006" key="5">
    <source>
        <dbReference type="Google" id="ProtNLM"/>
    </source>
</evidence>
<feature type="region of interest" description="Disordered" evidence="1">
    <location>
        <begin position="272"/>
        <end position="295"/>
    </location>
</feature>
<keyword evidence="2" id="KW-0812">Transmembrane</keyword>